<dbReference type="AlphaFoldDB" id="A0A1Y1LE69"/>
<sequence length="135" mass="15111">MDYSLCPDYMEPEVPQYQKYWDNLNIVRVISNLPLELQSNKAKFLASRTPEALNIKLAEASAWLTAIPSRTIGTMLDNNTFRIAVDLRLGCKCVPHQCRCGDNVDRTGVHGLSCQMSAGRFGRHAALNDLIRALC</sequence>
<protein>
    <submittedName>
        <fullName evidence="1">Uncharacterized protein</fullName>
    </submittedName>
</protein>
<reference evidence="1" key="1">
    <citation type="journal article" date="2016" name="Sci. Rep.">
        <title>Molecular characterization of firefly nuptial gifts: a multi-omics approach sheds light on postcopulatory sexual selection.</title>
        <authorList>
            <person name="Al-Wathiqui N."/>
            <person name="Fallon T.R."/>
            <person name="South A."/>
            <person name="Weng J.K."/>
            <person name="Lewis S.M."/>
        </authorList>
    </citation>
    <scope>NUCLEOTIDE SEQUENCE</scope>
</reference>
<proteinExistence type="predicted"/>
<evidence type="ECO:0000313" key="1">
    <source>
        <dbReference type="EMBL" id="JAV69317.1"/>
    </source>
</evidence>
<organism evidence="1">
    <name type="scientific">Photinus pyralis</name>
    <name type="common">Common eastern firefly</name>
    <name type="synonym">Lampyris pyralis</name>
    <dbReference type="NCBI Taxonomy" id="7054"/>
    <lineage>
        <taxon>Eukaryota</taxon>
        <taxon>Metazoa</taxon>
        <taxon>Ecdysozoa</taxon>
        <taxon>Arthropoda</taxon>
        <taxon>Hexapoda</taxon>
        <taxon>Insecta</taxon>
        <taxon>Pterygota</taxon>
        <taxon>Neoptera</taxon>
        <taxon>Endopterygota</taxon>
        <taxon>Coleoptera</taxon>
        <taxon>Polyphaga</taxon>
        <taxon>Elateriformia</taxon>
        <taxon>Elateroidea</taxon>
        <taxon>Lampyridae</taxon>
        <taxon>Lampyrinae</taxon>
        <taxon>Photinus</taxon>
    </lineage>
</organism>
<dbReference type="EMBL" id="GEZM01063090">
    <property type="protein sequence ID" value="JAV69317.1"/>
    <property type="molecule type" value="Transcribed_RNA"/>
</dbReference>
<name>A0A1Y1LE69_PHOPY</name>
<accession>A0A1Y1LE69</accession>